<dbReference type="SUPFAM" id="SSF52833">
    <property type="entry name" value="Thioredoxin-like"/>
    <property type="match status" value="1"/>
</dbReference>
<dbReference type="PANTHER" id="PTHR43968">
    <property type="match status" value="1"/>
</dbReference>
<protein>
    <recommendedName>
        <fullName evidence="1">GST N-terminal domain-containing protein</fullName>
    </recommendedName>
</protein>
<evidence type="ECO:0000313" key="2">
    <source>
        <dbReference type="EMBL" id="KAF9464055.1"/>
    </source>
</evidence>
<reference evidence="2" key="1">
    <citation type="submission" date="2020-11" db="EMBL/GenBank/DDBJ databases">
        <authorList>
            <consortium name="DOE Joint Genome Institute"/>
            <person name="Ahrendt S."/>
            <person name="Riley R."/>
            <person name="Andreopoulos W."/>
            <person name="Labutti K."/>
            <person name="Pangilinan J."/>
            <person name="Ruiz-Duenas F.J."/>
            <person name="Barrasa J.M."/>
            <person name="Sanchez-Garcia M."/>
            <person name="Camarero S."/>
            <person name="Miyauchi S."/>
            <person name="Serrano A."/>
            <person name="Linde D."/>
            <person name="Babiker R."/>
            <person name="Drula E."/>
            <person name="Ayuso-Fernandez I."/>
            <person name="Pacheco R."/>
            <person name="Padilla G."/>
            <person name="Ferreira P."/>
            <person name="Barriuso J."/>
            <person name="Kellner H."/>
            <person name="Castanera R."/>
            <person name="Alfaro M."/>
            <person name="Ramirez L."/>
            <person name="Pisabarro A.G."/>
            <person name="Kuo A."/>
            <person name="Tritt A."/>
            <person name="Lipzen A."/>
            <person name="He G."/>
            <person name="Yan M."/>
            <person name="Ng V."/>
            <person name="Cullen D."/>
            <person name="Martin F."/>
            <person name="Rosso M.-N."/>
            <person name="Henrissat B."/>
            <person name="Hibbett D."/>
            <person name="Martinez A.T."/>
            <person name="Grigoriev I.V."/>
        </authorList>
    </citation>
    <scope>NUCLEOTIDE SEQUENCE</scope>
    <source>
        <strain evidence="2">CBS 247.69</strain>
    </source>
</reference>
<dbReference type="InterPro" id="IPR054416">
    <property type="entry name" value="GST_UstS-like_C"/>
</dbReference>
<name>A0A9P5Y8C2_9AGAR</name>
<dbReference type="InterPro" id="IPR036249">
    <property type="entry name" value="Thioredoxin-like_sf"/>
</dbReference>
<dbReference type="GO" id="GO:0005737">
    <property type="term" value="C:cytoplasm"/>
    <property type="evidence" value="ECO:0007669"/>
    <property type="project" value="TreeGrafter"/>
</dbReference>
<dbReference type="AlphaFoldDB" id="A0A9P5Y8C2"/>
<dbReference type="PANTHER" id="PTHR43968:SF6">
    <property type="entry name" value="GLUTATHIONE S-TRANSFERASE OMEGA"/>
    <property type="match status" value="1"/>
</dbReference>
<evidence type="ECO:0000313" key="3">
    <source>
        <dbReference type="Proteomes" id="UP000807353"/>
    </source>
</evidence>
<dbReference type="Gene3D" id="1.20.1050.10">
    <property type="match status" value="1"/>
</dbReference>
<dbReference type="Pfam" id="PF13409">
    <property type="entry name" value="GST_N_2"/>
    <property type="match status" value="1"/>
</dbReference>
<dbReference type="SUPFAM" id="SSF47616">
    <property type="entry name" value="GST C-terminal domain-like"/>
    <property type="match status" value="1"/>
</dbReference>
<keyword evidence="3" id="KW-1185">Reference proteome</keyword>
<dbReference type="InterPro" id="IPR050983">
    <property type="entry name" value="GST_Omega/HSP26"/>
</dbReference>
<accession>A0A9P5Y8C2</accession>
<proteinExistence type="predicted"/>
<dbReference type="Gene3D" id="3.40.30.10">
    <property type="entry name" value="Glutaredoxin"/>
    <property type="match status" value="1"/>
</dbReference>
<dbReference type="InterPro" id="IPR036282">
    <property type="entry name" value="Glutathione-S-Trfase_C_sf"/>
</dbReference>
<dbReference type="PROSITE" id="PS50404">
    <property type="entry name" value="GST_NTER"/>
    <property type="match status" value="1"/>
</dbReference>
<dbReference type="Pfam" id="PF22041">
    <property type="entry name" value="GST_C_7"/>
    <property type="match status" value="1"/>
</dbReference>
<dbReference type="EMBL" id="MU150257">
    <property type="protein sequence ID" value="KAF9464055.1"/>
    <property type="molecule type" value="Genomic_DNA"/>
</dbReference>
<gene>
    <name evidence="2" type="ORF">BDZ94DRAFT_1257439</name>
</gene>
<sequence length="243" mass="27229">MITFYDIPSTIPGQAWSPNTWKARYALNFKGIPYQTAWVEYPDIEATCKKIGALPTSKRADGSPLYTFPVIHDPSTGTSIAESSLIAEYLDKTYPDAPALFPPGTKGLQSAFLAAHRTALGALWQLIMPVTATILNPPSQVYFKATKFGPHLVDLILSGKEKEEQFSKLKEGFDILDELLRKEEGPFVMGENATFTDLAMAGYVLWMKKVWGEDSAEWTEVKGWHMGRWSELLTNLEKYETIL</sequence>
<dbReference type="OrthoDB" id="4951845at2759"/>
<comment type="caution">
    <text evidence="2">The sequence shown here is derived from an EMBL/GenBank/DDBJ whole genome shotgun (WGS) entry which is preliminary data.</text>
</comment>
<evidence type="ECO:0000259" key="1">
    <source>
        <dbReference type="PROSITE" id="PS50404"/>
    </source>
</evidence>
<dbReference type="InterPro" id="IPR004045">
    <property type="entry name" value="Glutathione_S-Trfase_N"/>
</dbReference>
<dbReference type="CDD" id="cd03038">
    <property type="entry name" value="GST_N_etherase_LigE"/>
    <property type="match status" value="1"/>
</dbReference>
<feature type="domain" description="GST N-terminal" evidence="1">
    <location>
        <begin position="7"/>
        <end position="98"/>
    </location>
</feature>
<dbReference type="Proteomes" id="UP000807353">
    <property type="component" value="Unassembled WGS sequence"/>
</dbReference>
<organism evidence="2 3">
    <name type="scientific">Collybia nuda</name>
    <dbReference type="NCBI Taxonomy" id="64659"/>
    <lineage>
        <taxon>Eukaryota</taxon>
        <taxon>Fungi</taxon>
        <taxon>Dikarya</taxon>
        <taxon>Basidiomycota</taxon>
        <taxon>Agaricomycotina</taxon>
        <taxon>Agaricomycetes</taxon>
        <taxon>Agaricomycetidae</taxon>
        <taxon>Agaricales</taxon>
        <taxon>Tricholomatineae</taxon>
        <taxon>Clitocybaceae</taxon>
        <taxon>Collybia</taxon>
    </lineage>
</organism>